<organism evidence="1 2">
    <name type="scientific">Candidatus Desulfaltia bathyphila</name>
    <dbReference type="NCBI Taxonomy" id="2841697"/>
    <lineage>
        <taxon>Bacteria</taxon>
        <taxon>Pseudomonadati</taxon>
        <taxon>Thermodesulfobacteriota</taxon>
        <taxon>Desulfobacteria</taxon>
        <taxon>Desulfobacterales</taxon>
        <taxon>Desulfobacterales incertae sedis</taxon>
        <taxon>Candidatus Desulfaltia</taxon>
    </lineage>
</organism>
<dbReference type="EMBL" id="JACNLL010000009">
    <property type="protein sequence ID" value="MBC8198554.1"/>
    <property type="molecule type" value="Genomic_DNA"/>
</dbReference>
<comment type="caution">
    <text evidence="1">The sequence shown here is derived from an EMBL/GenBank/DDBJ whole genome shotgun (WGS) entry which is preliminary data.</text>
</comment>
<dbReference type="GO" id="GO:0016787">
    <property type="term" value="F:hydrolase activity"/>
    <property type="evidence" value="ECO:0007669"/>
    <property type="project" value="UniProtKB-KW"/>
</dbReference>
<dbReference type="Gene3D" id="3.40.50.1820">
    <property type="entry name" value="alpha/beta hydrolase"/>
    <property type="match status" value="1"/>
</dbReference>
<dbReference type="Proteomes" id="UP000603545">
    <property type="component" value="Unassembled WGS sequence"/>
</dbReference>
<gene>
    <name evidence="1" type="ORF">H8E80_00700</name>
</gene>
<dbReference type="SUPFAM" id="SSF53474">
    <property type="entry name" value="alpha/beta-Hydrolases"/>
    <property type="match status" value="1"/>
</dbReference>
<name>A0A8J6T6E0_9BACT</name>
<keyword evidence="1" id="KW-0378">Hydrolase</keyword>
<sequence>MFFIKNNVIYTMMLVIQGENDKYATLAQVDAIARRAGAGAEVMVLPDCGHSPHTEQKATTLKVMADFILSILHQLVYVVIKQTKKGYMMLVKEILNSTRSLSDNHLLQKANS</sequence>
<dbReference type="InterPro" id="IPR029058">
    <property type="entry name" value="AB_hydrolase_fold"/>
</dbReference>
<accession>A0A8J6T6E0</accession>
<evidence type="ECO:0000313" key="1">
    <source>
        <dbReference type="EMBL" id="MBC8198554.1"/>
    </source>
</evidence>
<proteinExistence type="predicted"/>
<protein>
    <submittedName>
        <fullName evidence="1">Alpha/beta hydrolase</fullName>
    </submittedName>
</protein>
<dbReference type="AlphaFoldDB" id="A0A8J6T6E0"/>
<evidence type="ECO:0000313" key="2">
    <source>
        <dbReference type="Proteomes" id="UP000603545"/>
    </source>
</evidence>
<reference evidence="1 2" key="1">
    <citation type="submission" date="2020-08" db="EMBL/GenBank/DDBJ databases">
        <title>Bridging the membrane lipid divide: bacteria of the FCB group superphylum have the potential to synthesize archaeal ether lipids.</title>
        <authorList>
            <person name="Villanueva L."/>
            <person name="Von Meijenfeldt F.A.B."/>
            <person name="Westbye A.B."/>
            <person name="Yadav S."/>
            <person name="Hopmans E.C."/>
            <person name="Dutilh B.E."/>
            <person name="Sinninghe Damste J.S."/>
        </authorList>
    </citation>
    <scope>NUCLEOTIDE SEQUENCE [LARGE SCALE GENOMIC DNA]</scope>
    <source>
        <strain evidence="1">NIOZ-UU82</strain>
    </source>
</reference>